<comment type="caution">
    <text evidence="2">The sequence shown here is derived from an EMBL/GenBank/DDBJ whole genome shotgun (WGS) entry which is preliminary data.</text>
</comment>
<dbReference type="OrthoDB" id="44292at2759"/>
<evidence type="ECO:0000313" key="3">
    <source>
        <dbReference type="Proteomes" id="UP000198406"/>
    </source>
</evidence>
<sequence length="271" mass="30417">MSRSVFLAGSALFVAGLGYSLLSSSKDRSADLAEIDEDDFITEEDVVEIFDALFLQTQDILSKIMQQIQALQMAGQSIPEAQLKGLLKMEMERALMDRQKKLLDQFGFDYDCLEEATWEFLEDEEKHPKVKKAVDRLQKLWESTTGEPVAGWRPGKTMQSAIAAEDLLPPDRLIEVAEKYFSALTQCMREIVDRYKAEGKSLQDPVVQQLLNREFAEKANDAGEEAIANEGISMSVFEGSIKEHSNNPNVGRALGMLQMRQQQELMSLGQG</sequence>
<name>A0A1Z5J8E4_FISSO</name>
<evidence type="ECO:0000256" key="1">
    <source>
        <dbReference type="SAM" id="SignalP"/>
    </source>
</evidence>
<dbReference type="Proteomes" id="UP000198406">
    <property type="component" value="Unassembled WGS sequence"/>
</dbReference>
<keyword evidence="3" id="KW-1185">Reference proteome</keyword>
<dbReference type="AlphaFoldDB" id="A0A1Z5J8E4"/>
<organism evidence="2 3">
    <name type="scientific">Fistulifera solaris</name>
    <name type="common">Oleaginous diatom</name>
    <dbReference type="NCBI Taxonomy" id="1519565"/>
    <lineage>
        <taxon>Eukaryota</taxon>
        <taxon>Sar</taxon>
        <taxon>Stramenopiles</taxon>
        <taxon>Ochrophyta</taxon>
        <taxon>Bacillariophyta</taxon>
        <taxon>Bacillariophyceae</taxon>
        <taxon>Bacillariophycidae</taxon>
        <taxon>Naviculales</taxon>
        <taxon>Naviculaceae</taxon>
        <taxon>Fistulifera</taxon>
    </lineage>
</organism>
<accession>A0A1Z5J8E4</accession>
<dbReference type="InParanoid" id="A0A1Z5J8E4"/>
<proteinExistence type="predicted"/>
<dbReference type="EMBL" id="BDSP01000016">
    <property type="protein sequence ID" value="GAX10257.1"/>
    <property type="molecule type" value="Genomic_DNA"/>
</dbReference>
<gene>
    <name evidence="2" type="ORF">FisN_3Lh459</name>
</gene>
<evidence type="ECO:0000313" key="2">
    <source>
        <dbReference type="EMBL" id="GAX10257.1"/>
    </source>
</evidence>
<keyword evidence="1" id="KW-0732">Signal</keyword>
<feature type="signal peptide" evidence="1">
    <location>
        <begin position="1"/>
        <end position="18"/>
    </location>
</feature>
<reference evidence="2 3" key="1">
    <citation type="journal article" date="2015" name="Plant Cell">
        <title>Oil accumulation by the oleaginous diatom Fistulifera solaris as revealed by the genome and transcriptome.</title>
        <authorList>
            <person name="Tanaka T."/>
            <person name="Maeda Y."/>
            <person name="Veluchamy A."/>
            <person name="Tanaka M."/>
            <person name="Abida H."/>
            <person name="Marechal E."/>
            <person name="Bowler C."/>
            <person name="Muto M."/>
            <person name="Sunaga Y."/>
            <person name="Tanaka M."/>
            <person name="Yoshino T."/>
            <person name="Taniguchi T."/>
            <person name="Fukuda Y."/>
            <person name="Nemoto M."/>
            <person name="Matsumoto M."/>
            <person name="Wong P.S."/>
            <person name="Aburatani S."/>
            <person name="Fujibuchi W."/>
        </authorList>
    </citation>
    <scope>NUCLEOTIDE SEQUENCE [LARGE SCALE GENOMIC DNA]</scope>
    <source>
        <strain evidence="2 3">JPCC DA0580</strain>
    </source>
</reference>
<protein>
    <submittedName>
        <fullName evidence="2">Uncharacterized protein</fullName>
    </submittedName>
</protein>
<feature type="chain" id="PRO_5012757768" evidence="1">
    <location>
        <begin position="19"/>
        <end position="271"/>
    </location>
</feature>